<protein>
    <submittedName>
        <fullName evidence="6">IclR family transcriptional regulator</fullName>
    </submittedName>
</protein>
<name>A0A398CGP2_9BURK</name>
<evidence type="ECO:0000313" key="7">
    <source>
        <dbReference type="Proteomes" id="UP000266302"/>
    </source>
</evidence>
<dbReference type="Pfam" id="PF09339">
    <property type="entry name" value="HTH_IclR"/>
    <property type="match status" value="1"/>
</dbReference>
<dbReference type="Pfam" id="PF01614">
    <property type="entry name" value="IclR_C"/>
    <property type="match status" value="1"/>
</dbReference>
<gene>
    <name evidence="6" type="ORF">D3F03_01970</name>
</gene>
<dbReference type="PANTHER" id="PTHR30136:SF24">
    <property type="entry name" value="HTH-TYPE TRANSCRIPTIONAL REPRESSOR ALLR"/>
    <property type="match status" value="1"/>
</dbReference>
<evidence type="ECO:0000256" key="1">
    <source>
        <dbReference type="ARBA" id="ARBA00023015"/>
    </source>
</evidence>
<sequence>MGVRAFLFSGFEWPRVFTRSYFGMTVLLFGTLSRFMSKPMSTPSPLARYHQVLLAVSKSSVGLTLGELTRDTRLPRSSAHRIATALSGVGYLQTDAAGSYLLGPAFKELLRRSLTADNRTKAFQPALQFLVAELKETAFFARFVNGAVTLVHAVTPAQAERSYIHPGTGERPLDTCSSSKAILAYADQQLVENMYEAGSLPFEGNQSLRSFMTTLRKVSHDGYAVCDGEIDEGAYSLACPVPVGPMLGLFSIGVVGPSSRMKSVGVEHLAQVVQTAAAMASAHLLEDSAPAA</sequence>
<keyword evidence="1" id="KW-0805">Transcription regulation</keyword>
<evidence type="ECO:0000259" key="4">
    <source>
        <dbReference type="PROSITE" id="PS51077"/>
    </source>
</evidence>
<dbReference type="PROSITE" id="PS51077">
    <property type="entry name" value="HTH_ICLR"/>
    <property type="match status" value="1"/>
</dbReference>
<organism evidence="6 7">
    <name type="scientific">Simplicispira hankyongi</name>
    <dbReference type="NCBI Taxonomy" id="2315688"/>
    <lineage>
        <taxon>Bacteria</taxon>
        <taxon>Pseudomonadati</taxon>
        <taxon>Pseudomonadota</taxon>
        <taxon>Betaproteobacteria</taxon>
        <taxon>Burkholderiales</taxon>
        <taxon>Comamonadaceae</taxon>
        <taxon>Simplicispira</taxon>
    </lineage>
</organism>
<feature type="domain" description="IclR-ED" evidence="5">
    <location>
        <begin position="105"/>
        <end position="286"/>
    </location>
</feature>
<dbReference type="InterPro" id="IPR036388">
    <property type="entry name" value="WH-like_DNA-bd_sf"/>
</dbReference>
<dbReference type="GO" id="GO:0003700">
    <property type="term" value="F:DNA-binding transcription factor activity"/>
    <property type="evidence" value="ECO:0007669"/>
    <property type="project" value="TreeGrafter"/>
</dbReference>
<reference evidence="6 7" key="1">
    <citation type="submission" date="2018-09" db="EMBL/GenBank/DDBJ databases">
        <title>Draft genome of Simplicispira sp. NY-02.</title>
        <authorList>
            <person name="Im W.T."/>
        </authorList>
    </citation>
    <scope>NUCLEOTIDE SEQUENCE [LARGE SCALE GENOMIC DNA]</scope>
    <source>
        <strain evidence="6 7">NY-02</strain>
    </source>
</reference>
<dbReference type="AlphaFoldDB" id="A0A398CGP2"/>
<evidence type="ECO:0000313" key="6">
    <source>
        <dbReference type="EMBL" id="RID99230.1"/>
    </source>
</evidence>
<dbReference type="InterPro" id="IPR029016">
    <property type="entry name" value="GAF-like_dom_sf"/>
</dbReference>
<dbReference type="InterPro" id="IPR014757">
    <property type="entry name" value="Tscrpt_reg_IclR_C"/>
</dbReference>
<evidence type="ECO:0000256" key="2">
    <source>
        <dbReference type="ARBA" id="ARBA00023125"/>
    </source>
</evidence>
<dbReference type="InterPro" id="IPR005471">
    <property type="entry name" value="Tscrpt_reg_IclR_N"/>
</dbReference>
<proteinExistence type="predicted"/>
<feature type="domain" description="HTH iclR-type" evidence="4">
    <location>
        <begin position="43"/>
        <end position="104"/>
    </location>
</feature>
<dbReference type="InterPro" id="IPR050707">
    <property type="entry name" value="HTH_MetabolicPath_Reg"/>
</dbReference>
<dbReference type="SUPFAM" id="SSF55781">
    <property type="entry name" value="GAF domain-like"/>
    <property type="match status" value="1"/>
</dbReference>
<dbReference type="Gene3D" id="3.30.450.40">
    <property type="match status" value="1"/>
</dbReference>
<dbReference type="InterPro" id="IPR036390">
    <property type="entry name" value="WH_DNA-bd_sf"/>
</dbReference>
<dbReference type="Gene3D" id="1.10.10.10">
    <property type="entry name" value="Winged helix-like DNA-binding domain superfamily/Winged helix DNA-binding domain"/>
    <property type="match status" value="1"/>
</dbReference>
<keyword evidence="3" id="KW-0804">Transcription</keyword>
<dbReference type="PROSITE" id="PS51078">
    <property type="entry name" value="ICLR_ED"/>
    <property type="match status" value="1"/>
</dbReference>
<dbReference type="SUPFAM" id="SSF46785">
    <property type="entry name" value="Winged helix' DNA-binding domain"/>
    <property type="match status" value="1"/>
</dbReference>
<keyword evidence="2" id="KW-0238">DNA-binding</keyword>
<comment type="caution">
    <text evidence="6">The sequence shown here is derived from an EMBL/GenBank/DDBJ whole genome shotgun (WGS) entry which is preliminary data.</text>
</comment>
<accession>A0A398CGP2</accession>
<dbReference type="GO" id="GO:0045892">
    <property type="term" value="P:negative regulation of DNA-templated transcription"/>
    <property type="evidence" value="ECO:0007669"/>
    <property type="project" value="TreeGrafter"/>
</dbReference>
<dbReference type="Proteomes" id="UP000266302">
    <property type="component" value="Unassembled WGS sequence"/>
</dbReference>
<evidence type="ECO:0000256" key="3">
    <source>
        <dbReference type="ARBA" id="ARBA00023163"/>
    </source>
</evidence>
<dbReference type="PANTHER" id="PTHR30136">
    <property type="entry name" value="HELIX-TURN-HELIX TRANSCRIPTIONAL REGULATOR, ICLR FAMILY"/>
    <property type="match status" value="1"/>
</dbReference>
<evidence type="ECO:0000259" key="5">
    <source>
        <dbReference type="PROSITE" id="PS51078"/>
    </source>
</evidence>
<dbReference type="SMART" id="SM00346">
    <property type="entry name" value="HTH_ICLR"/>
    <property type="match status" value="1"/>
</dbReference>
<keyword evidence="7" id="KW-1185">Reference proteome</keyword>
<dbReference type="EMBL" id="QXJC01000001">
    <property type="protein sequence ID" value="RID99230.1"/>
    <property type="molecule type" value="Genomic_DNA"/>
</dbReference>
<dbReference type="GO" id="GO:0003677">
    <property type="term" value="F:DNA binding"/>
    <property type="evidence" value="ECO:0007669"/>
    <property type="project" value="UniProtKB-KW"/>
</dbReference>